<dbReference type="PROSITE" id="PS51257">
    <property type="entry name" value="PROKAR_LIPOPROTEIN"/>
    <property type="match status" value="1"/>
</dbReference>
<name>A0A1C4X9A7_9ACTN</name>
<evidence type="ECO:0008006" key="5">
    <source>
        <dbReference type="Google" id="ProtNLM"/>
    </source>
</evidence>
<reference evidence="4" key="1">
    <citation type="submission" date="2016-06" db="EMBL/GenBank/DDBJ databases">
        <authorList>
            <person name="Varghese N."/>
            <person name="Submissions Spin"/>
        </authorList>
    </citation>
    <scope>NUCLEOTIDE SEQUENCE [LARGE SCALE GENOMIC DNA]</scope>
    <source>
        <strain evidence="4">DSM 44875</strain>
    </source>
</reference>
<evidence type="ECO:0000313" key="3">
    <source>
        <dbReference type="EMBL" id="SCF04945.1"/>
    </source>
</evidence>
<feature type="region of interest" description="Disordered" evidence="1">
    <location>
        <begin position="28"/>
        <end position="58"/>
    </location>
</feature>
<gene>
    <name evidence="3" type="ORF">GA0070607_4871</name>
</gene>
<dbReference type="Proteomes" id="UP000198243">
    <property type="component" value="Chromosome I"/>
</dbReference>
<feature type="signal peptide" evidence="2">
    <location>
        <begin position="1"/>
        <end position="21"/>
    </location>
</feature>
<evidence type="ECO:0000256" key="2">
    <source>
        <dbReference type="SAM" id="SignalP"/>
    </source>
</evidence>
<proteinExistence type="predicted"/>
<feature type="chain" id="PRO_5039609923" description="DUF4352 domain-containing protein" evidence="2">
    <location>
        <begin position="22"/>
        <end position="199"/>
    </location>
</feature>
<sequence length="199" mass="21086">MRLRKATAAGSVAVAVALVLAGCSSIDRPDGSEATKDSKRSAGTAPGQPEELGPPIASRDIQISDSGKLFPVKVELYQLRRDSGFVTLNVRMTRTDTAGNPDRWQIGSAFEGETISLAFSGVTMIDRKNRKRHLVARSGDPDAKPGQVKYLASSGLSSVFVEAGQSVDLYAMFGAPPDDVTAVDVVIPRVPVFENVPLG</sequence>
<evidence type="ECO:0000256" key="1">
    <source>
        <dbReference type="SAM" id="MobiDB-lite"/>
    </source>
</evidence>
<protein>
    <recommendedName>
        <fullName evidence="5">DUF4352 domain-containing protein</fullName>
    </recommendedName>
</protein>
<accession>A0A1C4X9A7</accession>
<organism evidence="3 4">
    <name type="scientific">Micromonospora coriariae</name>
    <dbReference type="NCBI Taxonomy" id="285665"/>
    <lineage>
        <taxon>Bacteria</taxon>
        <taxon>Bacillati</taxon>
        <taxon>Actinomycetota</taxon>
        <taxon>Actinomycetes</taxon>
        <taxon>Micromonosporales</taxon>
        <taxon>Micromonosporaceae</taxon>
        <taxon>Micromonospora</taxon>
    </lineage>
</organism>
<keyword evidence="4" id="KW-1185">Reference proteome</keyword>
<keyword evidence="2" id="KW-0732">Signal</keyword>
<evidence type="ECO:0000313" key="4">
    <source>
        <dbReference type="Proteomes" id="UP000198243"/>
    </source>
</evidence>
<dbReference type="EMBL" id="LT607412">
    <property type="protein sequence ID" value="SCF04945.1"/>
    <property type="molecule type" value="Genomic_DNA"/>
</dbReference>
<feature type="compositionally biased region" description="Basic and acidic residues" evidence="1">
    <location>
        <begin position="28"/>
        <end position="40"/>
    </location>
</feature>
<dbReference type="AlphaFoldDB" id="A0A1C4X9A7"/>